<dbReference type="Pfam" id="PF01938">
    <property type="entry name" value="TRAM"/>
    <property type="match status" value="1"/>
</dbReference>
<dbReference type="PROSITE" id="PS51449">
    <property type="entry name" value="MTTASE_N"/>
    <property type="match status" value="1"/>
</dbReference>
<feature type="binding site" evidence="14">
    <location>
        <position position="190"/>
    </location>
    <ligand>
        <name>[4Fe-4S] cluster</name>
        <dbReference type="ChEBI" id="CHEBI:49883"/>
        <label>2</label>
        <note>4Fe-4S-S-AdoMet</note>
    </ligand>
</feature>
<dbReference type="InterPro" id="IPR038135">
    <property type="entry name" value="Methylthiotransferase_N_sf"/>
</dbReference>
<organism evidence="18 19">
    <name type="scientific">Agrobacterium tumefaciens</name>
    <dbReference type="NCBI Taxonomy" id="358"/>
    <lineage>
        <taxon>Bacteria</taxon>
        <taxon>Pseudomonadati</taxon>
        <taxon>Pseudomonadota</taxon>
        <taxon>Alphaproteobacteria</taxon>
        <taxon>Hyphomicrobiales</taxon>
        <taxon>Rhizobiaceae</taxon>
        <taxon>Rhizobium/Agrobacterium group</taxon>
        <taxon>Agrobacterium</taxon>
        <taxon>Agrobacterium tumefaciens complex</taxon>
    </lineage>
</organism>
<dbReference type="SMART" id="SM00729">
    <property type="entry name" value="Elp3"/>
    <property type="match status" value="1"/>
</dbReference>
<evidence type="ECO:0000256" key="11">
    <source>
        <dbReference type="ARBA" id="ARBA00050926"/>
    </source>
</evidence>
<comment type="catalytic activity">
    <reaction evidence="11">
        <text>N(6)-dimethylallyladenosine(37) in tRNA + (sulfur carrier)-SH + AH2 + S-adenosyl-L-methionine = 2-thio-N(6)-dimethylallyladenosine(37) in tRNA + (sulfur carrier)-H + 5'-deoxyadenosine + L-methionine + A + H(+)</text>
        <dbReference type="Rhea" id="RHEA:36339"/>
        <dbReference type="Rhea" id="RHEA-COMP:10375"/>
        <dbReference type="Rhea" id="RHEA-COMP:10377"/>
        <dbReference type="Rhea" id="RHEA-COMP:14737"/>
        <dbReference type="Rhea" id="RHEA-COMP:14739"/>
        <dbReference type="ChEBI" id="CHEBI:13193"/>
        <dbReference type="ChEBI" id="CHEBI:15378"/>
        <dbReference type="ChEBI" id="CHEBI:17319"/>
        <dbReference type="ChEBI" id="CHEBI:17499"/>
        <dbReference type="ChEBI" id="CHEBI:29917"/>
        <dbReference type="ChEBI" id="CHEBI:57844"/>
        <dbReference type="ChEBI" id="CHEBI:59789"/>
        <dbReference type="ChEBI" id="CHEBI:64428"/>
        <dbReference type="ChEBI" id="CHEBI:74415"/>
        <dbReference type="ChEBI" id="CHEBI:74416"/>
    </reaction>
    <physiologicalReaction direction="left-to-right" evidence="11">
        <dbReference type="Rhea" id="RHEA:36340"/>
    </physiologicalReaction>
</comment>
<dbReference type="CDD" id="cd01335">
    <property type="entry name" value="Radical_SAM"/>
    <property type="match status" value="1"/>
</dbReference>
<evidence type="ECO:0000313" key="19">
    <source>
        <dbReference type="Proteomes" id="UP000035017"/>
    </source>
</evidence>
<dbReference type="InterPro" id="IPR023404">
    <property type="entry name" value="rSAM_horseshoe"/>
</dbReference>
<comment type="subunit">
    <text evidence="14">Monomer.</text>
</comment>
<dbReference type="PROSITE" id="PS01278">
    <property type="entry name" value="MTTASE_RADICAL"/>
    <property type="match status" value="1"/>
</dbReference>
<evidence type="ECO:0000259" key="17">
    <source>
        <dbReference type="PROSITE" id="PS51918"/>
    </source>
</evidence>
<dbReference type="SFLD" id="SFLDG01061">
    <property type="entry name" value="methylthiotransferase"/>
    <property type="match status" value="1"/>
</dbReference>
<dbReference type="InterPro" id="IPR013848">
    <property type="entry name" value="Methylthiotransferase_N"/>
</dbReference>
<dbReference type="Gene3D" id="3.80.30.20">
    <property type="entry name" value="tm_1862 like domain"/>
    <property type="match status" value="1"/>
</dbReference>
<keyword evidence="4 14" id="KW-0808">Transferase</keyword>
<dbReference type="InterPro" id="IPR006463">
    <property type="entry name" value="MiaB_methiolase"/>
</dbReference>
<evidence type="ECO:0000256" key="12">
    <source>
        <dbReference type="ARBA" id="ARBA00052380"/>
    </source>
</evidence>
<feature type="binding site" evidence="14">
    <location>
        <position position="187"/>
    </location>
    <ligand>
        <name>[4Fe-4S] cluster</name>
        <dbReference type="ChEBI" id="CHEBI:49883"/>
        <label>2</label>
        <note>4Fe-4S-S-AdoMet</note>
    </ligand>
</feature>
<dbReference type="HAMAP" id="MF_01864">
    <property type="entry name" value="tRNA_metthiotr_MiaB"/>
    <property type="match status" value="1"/>
</dbReference>
<feature type="domain" description="TRAM" evidence="15">
    <location>
        <begin position="404"/>
        <end position="465"/>
    </location>
</feature>
<keyword evidence="2 14" id="KW-0004">4Fe-4S</keyword>
<proteinExistence type="inferred from homology"/>
<feature type="binding site" evidence="14">
    <location>
        <position position="67"/>
    </location>
    <ligand>
        <name>[4Fe-4S] cluster</name>
        <dbReference type="ChEBI" id="CHEBI:49883"/>
        <label>1</label>
    </ligand>
</feature>
<dbReference type="SFLD" id="SFLDF00273">
    <property type="entry name" value="(dimethylallyl)adenosine_tRNA"/>
    <property type="match status" value="1"/>
</dbReference>
<dbReference type="FunFam" id="3.40.50.12160:FF:000001">
    <property type="entry name" value="tRNA-2-methylthio-N(6)-dimethylallyladenosine synthase"/>
    <property type="match status" value="1"/>
</dbReference>
<dbReference type="SFLD" id="SFLDS00029">
    <property type="entry name" value="Radical_SAM"/>
    <property type="match status" value="1"/>
</dbReference>
<feature type="binding site" evidence="14">
    <location>
        <position position="105"/>
    </location>
    <ligand>
        <name>[4Fe-4S] cluster</name>
        <dbReference type="ChEBI" id="CHEBI:49883"/>
        <label>1</label>
    </ligand>
</feature>
<dbReference type="InterPro" id="IPR020612">
    <property type="entry name" value="Methylthiotransferase_CS"/>
</dbReference>
<protein>
    <recommendedName>
        <fullName evidence="10 14">tRNA-2-methylthio-N(6)-dimethylallyladenosine synthase</fullName>
        <ecNumber evidence="10 14">2.8.4.3</ecNumber>
    </recommendedName>
    <alternativeName>
        <fullName evidence="14">(Dimethylallyl)adenosine tRNA methylthiotransferase MiaB</fullName>
    </alternativeName>
    <alternativeName>
        <fullName evidence="14">tRNA-i(6)A37 methylthiotransferase</fullName>
    </alternativeName>
</protein>
<dbReference type="PANTHER" id="PTHR43020:SF2">
    <property type="entry name" value="MITOCHONDRIAL TRNA METHYLTHIOTRANSFERASE CDK5RAP1"/>
    <property type="match status" value="1"/>
</dbReference>
<dbReference type="Gene3D" id="3.40.50.12160">
    <property type="entry name" value="Methylthiotransferase, N-terminal domain"/>
    <property type="match status" value="1"/>
</dbReference>
<evidence type="ECO:0000256" key="6">
    <source>
        <dbReference type="ARBA" id="ARBA00022694"/>
    </source>
</evidence>
<dbReference type="InterPro" id="IPR007197">
    <property type="entry name" value="rSAM"/>
</dbReference>
<feature type="binding site" evidence="14">
    <location>
        <position position="183"/>
    </location>
    <ligand>
        <name>[4Fe-4S] cluster</name>
        <dbReference type="ChEBI" id="CHEBI:49883"/>
        <label>2</label>
        <note>4Fe-4S-S-AdoMet</note>
    </ligand>
</feature>
<dbReference type="Proteomes" id="UP000035017">
    <property type="component" value="Unassembled WGS sequence"/>
</dbReference>
<comment type="similarity">
    <text evidence="14">Belongs to the methylthiotransferase family. MiaB subfamily.</text>
</comment>
<dbReference type="SUPFAM" id="SSF102114">
    <property type="entry name" value="Radical SAM enzymes"/>
    <property type="match status" value="1"/>
</dbReference>
<evidence type="ECO:0000256" key="8">
    <source>
        <dbReference type="ARBA" id="ARBA00023004"/>
    </source>
</evidence>
<dbReference type="InterPro" id="IPR006638">
    <property type="entry name" value="Elp3/MiaA/NifB-like_rSAM"/>
</dbReference>
<evidence type="ECO:0000256" key="10">
    <source>
        <dbReference type="ARBA" id="ARBA00033765"/>
    </source>
</evidence>
<comment type="subcellular location">
    <subcellularLocation>
        <location evidence="14">Cytoplasm</location>
    </subcellularLocation>
</comment>
<evidence type="ECO:0000256" key="13">
    <source>
        <dbReference type="ARBA" id="ARBA00052587"/>
    </source>
</evidence>
<evidence type="ECO:0000256" key="2">
    <source>
        <dbReference type="ARBA" id="ARBA00022485"/>
    </source>
</evidence>
<dbReference type="SFLD" id="SFLDG01082">
    <property type="entry name" value="B12-binding_domain_containing"/>
    <property type="match status" value="1"/>
</dbReference>
<comment type="cofactor">
    <cofactor evidence="14">
        <name>[4Fe-4S] cluster</name>
        <dbReference type="ChEBI" id="CHEBI:49883"/>
    </cofactor>
    <text evidence="14">Binds 2 [4Fe-4S] clusters. One cluster is coordinated with 3 cysteines and an exchangeable S-adenosyl-L-methionine.</text>
</comment>
<comment type="function">
    <text evidence="1 14">Catalyzes the methylthiolation of N6-(dimethylallyl)adenosine (i(6)A), leading to the formation of 2-methylthio-N6-(dimethylallyl)adenosine (ms(2)i(6)A) at position 37 in tRNAs that read codons beginning with uridine.</text>
</comment>
<name>A0A0D0L4J2_AGRTU</name>
<feature type="binding site" evidence="14">
    <location>
        <position position="31"/>
    </location>
    <ligand>
        <name>[4Fe-4S] cluster</name>
        <dbReference type="ChEBI" id="CHEBI:49883"/>
        <label>1</label>
    </ligand>
</feature>
<evidence type="ECO:0000256" key="4">
    <source>
        <dbReference type="ARBA" id="ARBA00022679"/>
    </source>
</evidence>
<comment type="catalytic activity">
    <reaction evidence="12">
        <text>2-thio-N(6)-dimethylallyladenosine(37) in tRNA + S-adenosyl-L-methionine = 2-methylsulfanyl-N(6)-dimethylallyladenosine(37) in tRNA + S-adenosyl-L-homocysteine + H(+)</text>
        <dbReference type="Rhea" id="RHEA:37063"/>
        <dbReference type="Rhea" id="RHEA-COMP:10376"/>
        <dbReference type="Rhea" id="RHEA-COMP:10377"/>
        <dbReference type="ChEBI" id="CHEBI:15378"/>
        <dbReference type="ChEBI" id="CHEBI:57856"/>
        <dbReference type="ChEBI" id="CHEBI:59789"/>
        <dbReference type="ChEBI" id="CHEBI:74416"/>
        <dbReference type="ChEBI" id="CHEBI:74417"/>
    </reaction>
    <physiologicalReaction direction="left-to-right" evidence="12">
        <dbReference type="Rhea" id="RHEA:37064"/>
    </physiologicalReaction>
</comment>
<dbReference type="InterPro" id="IPR058240">
    <property type="entry name" value="rSAM_sf"/>
</dbReference>
<keyword evidence="5 14" id="KW-0949">S-adenosyl-L-methionine</keyword>
<dbReference type="NCBIfam" id="TIGR00089">
    <property type="entry name" value="MiaB/RimO family radical SAM methylthiotransferase"/>
    <property type="match status" value="1"/>
</dbReference>
<dbReference type="InterPro" id="IPR002792">
    <property type="entry name" value="TRAM_dom"/>
</dbReference>
<evidence type="ECO:0000256" key="14">
    <source>
        <dbReference type="HAMAP-Rule" id="MF_01864"/>
    </source>
</evidence>
<dbReference type="GO" id="GO:0046872">
    <property type="term" value="F:metal ion binding"/>
    <property type="evidence" value="ECO:0007669"/>
    <property type="project" value="UniProtKB-KW"/>
</dbReference>
<keyword evidence="8 14" id="KW-0408">Iron</keyword>
<dbReference type="Pfam" id="PF04055">
    <property type="entry name" value="Radical_SAM"/>
    <property type="match status" value="1"/>
</dbReference>
<dbReference type="GO" id="GO:0035597">
    <property type="term" value="F:tRNA-2-methylthio-N(6)-dimethylallyladenosine(37) synthase activity"/>
    <property type="evidence" value="ECO:0007669"/>
    <property type="project" value="UniProtKB-EC"/>
</dbReference>
<feature type="domain" description="Radical SAM core" evidence="17">
    <location>
        <begin position="169"/>
        <end position="401"/>
    </location>
</feature>
<dbReference type="Pfam" id="PF00919">
    <property type="entry name" value="UPF0004"/>
    <property type="match status" value="1"/>
</dbReference>
<evidence type="ECO:0000313" key="18">
    <source>
        <dbReference type="EMBL" id="KIQ04620.1"/>
    </source>
</evidence>
<dbReference type="EMBL" id="JXQV01000004">
    <property type="protein sequence ID" value="KIQ04620.1"/>
    <property type="molecule type" value="Genomic_DNA"/>
</dbReference>
<evidence type="ECO:0000256" key="1">
    <source>
        <dbReference type="ARBA" id="ARBA00003234"/>
    </source>
</evidence>
<gene>
    <name evidence="14" type="primary">miaB</name>
    <name evidence="18" type="ORF">RU07_03605</name>
</gene>
<comment type="caution">
    <text evidence="18">The sequence shown here is derived from an EMBL/GenBank/DDBJ whole genome shotgun (WGS) entry which is preliminary data.</text>
</comment>
<sequence>MTQDMIGLEAAPNTHFDGTNSRKVFIKTYGCQMNVYDSVRMSDALTKDGYEPTEDIDEADLVLLNTCHIRERAAEKVYSALGRLRDMKKSREEQGREFVIGVAGCVAQAEGEEILRRAPAVDVVIGPQTYHRLPEALRRVRGGERVIETDYAVEDKFEHLPAAEQSKIRARGVTAFLTVQEGCDKFCTFCVVPYTRGSEVSRPVQQIVDEAKRLADSGVREITLLGQNVNAWRSAGPDGQQWGLAELLYRLAEIPGIARLRYTTSHPRDMDERLIEAHRDLRILMPYLHLPVQSGSDRILKAMNRRHTGDEYIRLIEKIRGARPDIAMSGDFIVGFPGETDRDFEDTLAMVEEVKYAQAFSFKYSTRPGTPGADLTDQVAEDVKSERLECLQALLLKQQHEFAGSLVGKTMDVLLEKPGRMPGQLIGRSPWLQSVNLDANDMKIGDIIHVRITATGPNSLFAEVA</sequence>
<evidence type="ECO:0000256" key="3">
    <source>
        <dbReference type="ARBA" id="ARBA00022490"/>
    </source>
</evidence>
<evidence type="ECO:0000256" key="7">
    <source>
        <dbReference type="ARBA" id="ARBA00022723"/>
    </source>
</evidence>
<feature type="domain" description="MTTase N-terminal" evidence="16">
    <location>
        <begin position="22"/>
        <end position="142"/>
    </location>
</feature>
<keyword evidence="9 14" id="KW-0411">Iron-sulfur</keyword>
<dbReference type="AlphaFoldDB" id="A0A0D0L4J2"/>
<dbReference type="GO" id="GO:0005829">
    <property type="term" value="C:cytosol"/>
    <property type="evidence" value="ECO:0007669"/>
    <property type="project" value="TreeGrafter"/>
</dbReference>
<keyword evidence="3 14" id="KW-0963">Cytoplasm</keyword>
<dbReference type="GO" id="GO:0051539">
    <property type="term" value="F:4 iron, 4 sulfur cluster binding"/>
    <property type="evidence" value="ECO:0007669"/>
    <property type="project" value="UniProtKB-UniRule"/>
</dbReference>
<dbReference type="FunFam" id="3.80.30.20:FF:000001">
    <property type="entry name" value="tRNA-2-methylthio-N(6)-dimethylallyladenosine synthase 2"/>
    <property type="match status" value="1"/>
</dbReference>
<dbReference type="PROSITE" id="PS50926">
    <property type="entry name" value="TRAM"/>
    <property type="match status" value="1"/>
</dbReference>
<dbReference type="PROSITE" id="PS51918">
    <property type="entry name" value="RADICAL_SAM"/>
    <property type="match status" value="1"/>
</dbReference>
<keyword evidence="6 14" id="KW-0819">tRNA processing</keyword>
<dbReference type="OrthoDB" id="9805215at2"/>
<evidence type="ECO:0000259" key="16">
    <source>
        <dbReference type="PROSITE" id="PS51449"/>
    </source>
</evidence>
<dbReference type="NCBIfam" id="TIGR01574">
    <property type="entry name" value="miaB-methiolase"/>
    <property type="match status" value="1"/>
</dbReference>
<dbReference type="EC" id="2.8.4.3" evidence="10 14"/>
<comment type="catalytic activity">
    <reaction evidence="13">
        <text>N(6)-dimethylallyladenosine(37) in tRNA + (sulfur carrier)-SH + AH2 + 2 S-adenosyl-L-methionine = 2-methylsulfanyl-N(6)-dimethylallyladenosine(37) in tRNA + (sulfur carrier)-H + 5'-deoxyadenosine + L-methionine + A + S-adenosyl-L-homocysteine + 2 H(+)</text>
        <dbReference type="Rhea" id="RHEA:37067"/>
        <dbReference type="Rhea" id="RHEA-COMP:10375"/>
        <dbReference type="Rhea" id="RHEA-COMP:10376"/>
        <dbReference type="Rhea" id="RHEA-COMP:14737"/>
        <dbReference type="Rhea" id="RHEA-COMP:14739"/>
        <dbReference type="ChEBI" id="CHEBI:13193"/>
        <dbReference type="ChEBI" id="CHEBI:15378"/>
        <dbReference type="ChEBI" id="CHEBI:17319"/>
        <dbReference type="ChEBI" id="CHEBI:17499"/>
        <dbReference type="ChEBI" id="CHEBI:29917"/>
        <dbReference type="ChEBI" id="CHEBI:57844"/>
        <dbReference type="ChEBI" id="CHEBI:57856"/>
        <dbReference type="ChEBI" id="CHEBI:59789"/>
        <dbReference type="ChEBI" id="CHEBI:64428"/>
        <dbReference type="ChEBI" id="CHEBI:74415"/>
        <dbReference type="ChEBI" id="CHEBI:74417"/>
        <dbReference type="EC" id="2.8.4.3"/>
    </reaction>
    <physiologicalReaction direction="left-to-right" evidence="13">
        <dbReference type="Rhea" id="RHEA:37068"/>
    </physiologicalReaction>
</comment>
<reference evidence="18 19" key="1">
    <citation type="submission" date="2014-12" db="EMBL/GenBank/DDBJ databases">
        <title>16Stimator: statistical estimation of ribosomal gene copy numbers from draft genome assemblies.</title>
        <authorList>
            <person name="Perisin M.A."/>
            <person name="Vetter M."/>
            <person name="Gilbert J.A."/>
            <person name="Bergelson J."/>
        </authorList>
    </citation>
    <scope>NUCLEOTIDE SEQUENCE [LARGE SCALE GENOMIC DNA]</scope>
    <source>
        <strain evidence="18 19">MEJ076</strain>
    </source>
</reference>
<accession>A0A0D0L4J2</accession>
<dbReference type="PANTHER" id="PTHR43020">
    <property type="entry name" value="CDK5 REGULATORY SUBUNIT-ASSOCIATED PROTEIN 1"/>
    <property type="match status" value="1"/>
</dbReference>
<evidence type="ECO:0000259" key="15">
    <source>
        <dbReference type="PROSITE" id="PS50926"/>
    </source>
</evidence>
<keyword evidence="7 14" id="KW-0479">Metal-binding</keyword>
<evidence type="ECO:0000256" key="9">
    <source>
        <dbReference type="ARBA" id="ARBA00023014"/>
    </source>
</evidence>
<dbReference type="InterPro" id="IPR005839">
    <property type="entry name" value="Methylthiotransferase"/>
</dbReference>
<evidence type="ECO:0000256" key="5">
    <source>
        <dbReference type="ARBA" id="ARBA00022691"/>
    </source>
</evidence>